<feature type="compositionally biased region" description="Basic residues" evidence="2">
    <location>
        <begin position="56"/>
        <end position="65"/>
    </location>
</feature>
<dbReference type="AlphaFoldDB" id="A0A8J5N524"/>
<dbReference type="EMBL" id="JAHLQT010010178">
    <property type="protein sequence ID" value="KAG7173149.1"/>
    <property type="molecule type" value="Genomic_DNA"/>
</dbReference>
<name>A0A8J5N524_HOMAM</name>
<organism evidence="4 5">
    <name type="scientific">Homarus americanus</name>
    <name type="common">American lobster</name>
    <dbReference type="NCBI Taxonomy" id="6706"/>
    <lineage>
        <taxon>Eukaryota</taxon>
        <taxon>Metazoa</taxon>
        <taxon>Ecdysozoa</taxon>
        <taxon>Arthropoda</taxon>
        <taxon>Crustacea</taxon>
        <taxon>Multicrustacea</taxon>
        <taxon>Malacostraca</taxon>
        <taxon>Eumalacostraca</taxon>
        <taxon>Eucarida</taxon>
        <taxon>Decapoda</taxon>
        <taxon>Pleocyemata</taxon>
        <taxon>Astacidea</taxon>
        <taxon>Nephropoidea</taxon>
        <taxon>Nephropidae</taxon>
        <taxon>Homarus</taxon>
    </lineage>
</organism>
<dbReference type="InterPro" id="IPR036409">
    <property type="entry name" value="Aldolase_II/adducin_N_sf"/>
</dbReference>
<feature type="compositionally biased region" description="Basic residues" evidence="2">
    <location>
        <begin position="26"/>
        <end position="37"/>
    </location>
</feature>
<dbReference type="GO" id="GO:0046570">
    <property type="term" value="F:methylthioribulose 1-phosphate dehydratase activity"/>
    <property type="evidence" value="ECO:0007669"/>
    <property type="project" value="TreeGrafter"/>
</dbReference>
<reference evidence="4" key="1">
    <citation type="journal article" date="2021" name="Sci. Adv.">
        <title>The American lobster genome reveals insights on longevity, neural, and immune adaptations.</title>
        <authorList>
            <person name="Polinski J.M."/>
            <person name="Zimin A.V."/>
            <person name="Clark K.F."/>
            <person name="Kohn A.B."/>
            <person name="Sadowski N."/>
            <person name="Timp W."/>
            <person name="Ptitsyn A."/>
            <person name="Khanna P."/>
            <person name="Romanova D.Y."/>
            <person name="Williams P."/>
            <person name="Greenwood S.J."/>
            <person name="Moroz L.L."/>
            <person name="Walt D.R."/>
            <person name="Bodnar A.G."/>
        </authorList>
    </citation>
    <scope>NUCLEOTIDE SEQUENCE</scope>
    <source>
        <strain evidence="4">GMGI-L3</strain>
    </source>
</reference>
<dbReference type="PANTHER" id="PTHR10640:SF7">
    <property type="entry name" value="METHYLTHIORIBULOSE-1-PHOSPHATE DEHYDRATASE"/>
    <property type="match status" value="1"/>
</dbReference>
<gene>
    <name evidence="4" type="primary">apip-L</name>
    <name evidence="4" type="ORF">Hamer_G008681</name>
</gene>
<sequence length="312" mass="35197">MSEEDNSEVSRYKEDEEEEEEEVITPKRRRGRPRKRSANTEETGSEAPDTDSTPLRSKRERKKKTISFGNDSGSDDEVIYHLPEKRRKKPGRQKGHTLTSGTWVAKKPLGRPKLSYYESSRRSKKSPSELICELGQVFYNLGWVSGTGGGISIKDGDHIYVAPSGVQKERLKPEDMFVLNMDGEELDSPHPERNLKKSQCTPLFMLAYKIRGAGAVIHSHSKAAVLATLAFPGSEFKVTQLEMIKALEHYPDTNAVLVRRHGVYVWGDTWEKAKTMAESYDYLFDVAVQMTKFGLDPSKPAEEVKMAQVNGK</sequence>
<dbReference type="GO" id="GO:0005737">
    <property type="term" value="C:cytoplasm"/>
    <property type="evidence" value="ECO:0007669"/>
    <property type="project" value="TreeGrafter"/>
</dbReference>
<evidence type="ECO:0000313" key="4">
    <source>
        <dbReference type="EMBL" id="KAG7173149.1"/>
    </source>
</evidence>
<dbReference type="InterPro" id="IPR001303">
    <property type="entry name" value="Aldolase_II/adducin_N"/>
</dbReference>
<dbReference type="SMART" id="SM01007">
    <property type="entry name" value="Aldolase_II"/>
    <property type="match status" value="1"/>
</dbReference>
<evidence type="ECO:0000313" key="5">
    <source>
        <dbReference type="Proteomes" id="UP000747542"/>
    </source>
</evidence>
<comment type="caution">
    <text evidence="4">The sequence shown here is derived from an EMBL/GenBank/DDBJ whole genome shotgun (WGS) entry which is preliminary data.</text>
</comment>
<accession>A0A8J5N524</accession>
<dbReference type="Proteomes" id="UP000747542">
    <property type="component" value="Unassembled WGS sequence"/>
</dbReference>
<proteinExistence type="inferred from homology"/>
<keyword evidence="5" id="KW-1185">Reference proteome</keyword>
<dbReference type="SUPFAM" id="SSF53639">
    <property type="entry name" value="AraD/HMP-PK domain-like"/>
    <property type="match status" value="1"/>
</dbReference>
<dbReference type="Pfam" id="PF00596">
    <property type="entry name" value="Aldolase_II"/>
    <property type="match status" value="2"/>
</dbReference>
<feature type="compositionally biased region" description="Basic residues" evidence="2">
    <location>
        <begin position="84"/>
        <end position="95"/>
    </location>
</feature>
<comment type="similarity">
    <text evidence="1">Belongs to the aldolase class II family. Adducin subfamily.</text>
</comment>
<evidence type="ECO:0000256" key="1">
    <source>
        <dbReference type="ARBA" id="ARBA00006274"/>
    </source>
</evidence>
<evidence type="ECO:0000259" key="3">
    <source>
        <dbReference type="SMART" id="SM01007"/>
    </source>
</evidence>
<dbReference type="PANTHER" id="PTHR10640">
    <property type="entry name" value="METHYLTHIORIBULOSE-1-PHOSPHATE DEHYDRATASE"/>
    <property type="match status" value="1"/>
</dbReference>
<feature type="domain" description="Class II aldolase/adducin N-terminal" evidence="3">
    <location>
        <begin position="129"/>
        <end position="288"/>
    </location>
</feature>
<feature type="region of interest" description="Disordered" evidence="2">
    <location>
        <begin position="1"/>
        <end position="102"/>
    </location>
</feature>
<evidence type="ECO:0000256" key="2">
    <source>
        <dbReference type="SAM" id="MobiDB-lite"/>
    </source>
</evidence>
<dbReference type="Gene3D" id="3.40.225.10">
    <property type="entry name" value="Class II aldolase/adducin N-terminal domain"/>
    <property type="match status" value="1"/>
</dbReference>
<dbReference type="GO" id="GO:0019509">
    <property type="term" value="P:L-methionine salvage from methylthioadenosine"/>
    <property type="evidence" value="ECO:0007669"/>
    <property type="project" value="TreeGrafter"/>
</dbReference>
<protein>
    <submittedName>
        <fullName evidence="4">Methylthioribulose-1-phosphate dehydratase-like</fullName>
    </submittedName>
</protein>